<protein>
    <recommendedName>
        <fullName evidence="1">Reverse transcriptase zinc-binding domain-containing protein</fullName>
    </recommendedName>
</protein>
<dbReference type="Pfam" id="PF13966">
    <property type="entry name" value="zf-RVT"/>
    <property type="match status" value="1"/>
</dbReference>
<evidence type="ECO:0000313" key="2">
    <source>
        <dbReference type="EMBL" id="KAK9733245.1"/>
    </source>
</evidence>
<accession>A0AAW1LGP2</accession>
<proteinExistence type="predicted"/>
<evidence type="ECO:0000259" key="1">
    <source>
        <dbReference type="Pfam" id="PF13966"/>
    </source>
</evidence>
<name>A0AAW1LGP2_SAPOF</name>
<evidence type="ECO:0000313" key="3">
    <source>
        <dbReference type="Proteomes" id="UP001443914"/>
    </source>
</evidence>
<sequence length="137" mass="16379">MLTKQRLRGFGMNVDEICFLYDQGKDEIVHLFFMCPYSQRCVDVVQNWLGFQVCADWSSIHRDRSLTMFCRQIRFAVICALIYHIWRGRNLARLSGYVPHPKSVVQSIMWEMRSRIRKQGRNLSLCNLEWIKSKCLW</sequence>
<dbReference type="AlphaFoldDB" id="A0AAW1LGP2"/>
<dbReference type="InterPro" id="IPR026960">
    <property type="entry name" value="RVT-Znf"/>
</dbReference>
<reference evidence="2" key="1">
    <citation type="submission" date="2024-03" db="EMBL/GenBank/DDBJ databases">
        <title>WGS assembly of Saponaria officinalis var. Norfolk2.</title>
        <authorList>
            <person name="Jenkins J."/>
            <person name="Shu S."/>
            <person name="Grimwood J."/>
            <person name="Barry K."/>
            <person name="Goodstein D."/>
            <person name="Schmutz J."/>
            <person name="Leebens-Mack J."/>
            <person name="Osbourn A."/>
        </authorList>
    </citation>
    <scope>NUCLEOTIDE SEQUENCE [LARGE SCALE GENOMIC DNA]</scope>
    <source>
        <strain evidence="2">JIC</strain>
    </source>
</reference>
<comment type="caution">
    <text evidence="2">The sequence shown here is derived from an EMBL/GenBank/DDBJ whole genome shotgun (WGS) entry which is preliminary data.</text>
</comment>
<gene>
    <name evidence="2" type="ORF">RND81_04G054300</name>
</gene>
<feature type="domain" description="Reverse transcriptase zinc-binding" evidence="1">
    <location>
        <begin position="2"/>
        <end position="40"/>
    </location>
</feature>
<dbReference type="EMBL" id="JBDFQZ010000004">
    <property type="protein sequence ID" value="KAK9733245.1"/>
    <property type="molecule type" value="Genomic_DNA"/>
</dbReference>
<organism evidence="2 3">
    <name type="scientific">Saponaria officinalis</name>
    <name type="common">Common soapwort</name>
    <name type="synonym">Lychnis saponaria</name>
    <dbReference type="NCBI Taxonomy" id="3572"/>
    <lineage>
        <taxon>Eukaryota</taxon>
        <taxon>Viridiplantae</taxon>
        <taxon>Streptophyta</taxon>
        <taxon>Embryophyta</taxon>
        <taxon>Tracheophyta</taxon>
        <taxon>Spermatophyta</taxon>
        <taxon>Magnoliopsida</taxon>
        <taxon>eudicotyledons</taxon>
        <taxon>Gunneridae</taxon>
        <taxon>Pentapetalae</taxon>
        <taxon>Caryophyllales</taxon>
        <taxon>Caryophyllaceae</taxon>
        <taxon>Caryophylleae</taxon>
        <taxon>Saponaria</taxon>
    </lineage>
</organism>
<dbReference type="Proteomes" id="UP001443914">
    <property type="component" value="Unassembled WGS sequence"/>
</dbReference>
<keyword evidence="3" id="KW-1185">Reference proteome</keyword>